<sequence length="93" mass="9310">MAAHPTWGVDVGAAALIHRALIALRDAGTAILVVSEDLDELFLLSDRIAALCSGRLCPAVATASASPQQVGGWMAGQFEAPAAVAGAVAQGSL</sequence>
<dbReference type="Gene3D" id="3.40.50.300">
    <property type="entry name" value="P-loop containing nucleotide triphosphate hydrolases"/>
    <property type="match status" value="1"/>
</dbReference>
<evidence type="ECO:0000256" key="1">
    <source>
        <dbReference type="ARBA" id="ARBA00022741"/>
    </source>
</evidence>
<organism evidence="3">
    <name type="scientific">Pseudomonas aeruginosa</name>
    <dbReference type="NCBI Taxonomy" id="287"/>
    <lineage>
        <taxon>Bacteria</taxon>
        <taxon>Pseudomonadati</taxon>
        <taxon>Pseudomonadota</taxon>
        <taxon>Gammaproteobacteria</taxon>
        <taxon>Pseudomonadales</taxon>
        <taxon>Pseudomonadaceae</taxon>
        <taxon>Pseudomonas</taxon>
    </lineage>
</organism>
<dbReference type="EMBL" id="LR700248">
    <property type="protein sequence ID" value="VVH82565.1"/>
    <property type="molecule type" value="Genomic_DNA"/>
</dbReference>
<reference evidence="3" key="1">
    <citation type="submission" date="2019-09" db="EMBL/GenBank/DDBJ databases">
        <authorList>
            <person name="Gross C."/>
            <person name="Bohn E."/>
        </authorList>
    </citation>
    <scope>NUCLEOTIDE SEQUENCE</scope>
    <source>
        <strain evidence="3">ID40</strain>
    </source>
</reference>
<gene>
    <name evidence="3" type="ORF">TUEID40_03752</name>
</gene>
<protein>
    <submittedName>
        <fullName evidence="3">L-arabinose transporter ATP-binding protein</fullName>
    </submittedName>
</protein>
<evidence type="ECO:0000313" key="3">
    <source>
        <dbReference type="EMBL" id="VVH82565.1"/>
    </source>
</evidence>
<dbReference type="SUPFAM" id="SSF52540">
    <property type="entry name" value="P-loop containing nucleoside triphosphate hydrolases"/>
    <property type="match status" value="1"/>
</dbReference>
<name>A0A5E5R2Q4_PSEAI</name>
<dbReference type="InterPro" id="IPR050107">
    <property type="entry name" value="ABC_carbohydrate_import_ATPase"/>
</dbReference>
<accession>A0A5E5R2Q4</accession>
<dbReference type="AlphaFoldDB" id="A0A5E5R2Q4"/>
<proteinExistence type="predicted"/>
<evidence type="ECO:0000256" key="2">
    <source>
        <dbReference type="ARBA" id="ARBA00022840"/>
    </source>
</evidence>
<dbReference type="PANTHER" id="PTHR43790">
    <property type="entry name" value="CARBOHYDRATE TRANSPORT ATP-BINDING PROTEIN MG119-RELATED"/>
    <property type="match status" value="1"/>
</dbReference>
<dbReference type="GO" id="GO:0005524">
    <property type="term" value="F:ATP binding"/>
    <property type="evidence" value="ECO:0007669"/>
    <property type="project" value="UniProtKB-KW"/>
</dbReference>
<dbReference type="InterPro" id="IPR027417">
    <property type="entry name" value="P-loop_NTPase"/>
</dbReference>
<dbReference type="PANTHER" id="PTHR43790:SF4">
    <property type="entry name" value="GUANOSINE IMPORT ATP-BINDING PROTEIN NUPO"/>
    <property type="match status" value="1"/>
</dbReference>
<keyword evidence="2 3" id="KW-0067">ATP-binding</keyword>
<keyword evidence="1" id="KW-0547">Nucleotide-binding</keyword>